<proteinExistence type="predicted"/>
<dbReference type="EMBL" id="JAPFFF010000017">
    <property type="protein sequence ID" value="KAK8863737.1"/>
    <property type="molecule type" value="Genomic_DNA"/>
</dbReference>
<comment type="caution">
    <text evidence="3">The sequence shown here is derived from an EMBL/GenBank/DDBJ whole genome shotgun (WGS) entry which is preliminary data.</text>
</comment>
<evidence type="ECO:0000256" key="1">
    <source>
        <dbReference type="SAM" id="MobiDB-lite"/>
    </source>
</evidence>
<accession>A0ABR2IJF8</accession>
<sequence length="177" mass="20915">MSCACNLKNYGCRTLVDNWYEQRIALEKHFGDTGVQTKDMTVECHIKPSEENPKWEMDYPPVTRSQYQDDTDISHLEERNNIHRRIRTADRRRRLQGTATMAQEIVPGSTLTPRYLTHQFEDPNKTRFKTTYQKAYCRPETSFYRTRGTNSQQSPRAKVKPRYACTDSTWSPGWRKK</sequence>
<name>A0ABR2IJF8_9EUKA</name>
<evidence type="ECO:0000313" key="4">
    <source>
        <dbReference type="Proteomes" id="UP001470230"/>
    </source>
</evidence>
<keyword evidence="4" id="KW-1185">Reference proteome</keyword>
<feature type="compositionally biased region" description="Polar residues" evidence="1">
    <location>
        <begin position="145"/>
        <end position="155"/>
    </location>
</feature>
<protein>
    <submittedName>
        <fullName evidence="3">Uncharacterized protein</fullName>
    </submittedName>
</protein>
<reference evidence="3 4" key="1">
    <citation type="submission" date="2024-04" db="EMBL/GenBank/DDBJ databases">
        <title>Tritrichomonas musculus Genome.</title>
        <authorList>
            <person name="Alves-Ferreira E."/>
            <person name="Grigg M."/>
            <person name="Lorenzi H."/>
            <person name="Galac M."/>
        </authorList>
    </citation>
    <scope>NUCLEOTIDE SEQUENCE [LARGE SCALE GENOMIC DNA]</scope>
    <source>
        <strain evidence="3 4">EAF2021</strain>
    </source>
</reference>
<dbReference type="Proteomes" id="UP001470230">
    <property type="component" value="Unassembled WGS sequence"/>
</dbReference>
<gene>
    <name evidence="3" type="ORF">M9Y10_011427</name>
    <name evidence="2" type="ORF">M9Y10_020959</name>
</gene>
<dbReference type="EMBL" id="JAPFFF010000271">
    <property type="protein sequence ID" value="KAK8834924.1"/>
    <property type="molecule type" value="Genomic_DNA"/>
</dbReference>
<feature type="region of interest" description="Disordered" evidence="1">
    <location>
        <begin position="145"/>
        <end position="177"/>
    </location>
</feature>
<evidence type="ECO:0000313" key="2">
    <source>
        <dbReference type="EMBL" id="KAK8834924.1"/>
    </source>
</evidence>
<organism evidence="3 4">
    <name type="scientific">Tritrichomonas musculus</name>
    <dbReference type="NCBI Taxonomy" id="1915356"/>
    <lineage>
        <taxon>Eukaryota</taxon>
        <taxon>Metamonada</taxon>
        <taxon>Parabasalia</taxon>
        <taxon>Tritrichomonadida</taxon>
        <taxon>Tritrichomonadidae</taxon>
        <taxon>Tritrichomonas</taxon>
    </lineage>
</organism>
<evidence type="ECO:0000313" key="3">
    <source>
        <dbReference type="EMBL" id="KAK8863737.1"/>
    </source>
</evidence>